<accession>A0A0U5JXD5</accession>
<organism evidence="1 2">
    <name type="scientific">Limosilactobacillus reuteri</name>
    <name type="common">Lactobacillus reuteri</name>
    <dbReference type="NCBI Taxonomy" id="1598"/>
    <lineage>
        <taxon>Bacteria</taxon>
        <taxon>Bacillati</taxon>
        <taxon>Bacillota</taxon>
        <taxon>Bacilli</taxon>
        <taxon>Lactobacillales</taxon>
        <taxon>Lactobacillaceae</taxon>
        <taxon>Limosilactobacillus</taxon>
    </lineage>
</organism>
<dbReference type="AlphaFoldDB" id="A0A0U5JXD5"/>
<dbReference type="EMBL" id="LN887675">
    <property type="protein sequence ID" value="CUR42286.1"/>
    <property type="molecule type" value="Genomic_DNA"/>
</dbReference>
<name>A0A0U5JXD5_LIMRT</name>
<evidence type="ECO:0000313" key="1">
    <source>
        <dbReference type="EMBL" id="CUR42286.1"/>
    </source>
</evidence>
<sequence length="90" mass="9987">MKKTSDQVEEVRIVLDTILGLSQTINDLVENDIALFFEYPSANEGEKWQAKRLANKLLALATATINTTEKAQNQIELIANELLKGGVNND</sequence>
<reference evidence="2" key="1">
    <citation type="submission" date="2015-10" db="EMBL/GenBank/DDBJ databases">
        <authorList>
            <person name="Crossman L.C."/>
        </authorList>
    </citation>
    <scope>NUCLEOTIDE SEQUENCE [LARGE SCALE GENOMIC DNA]</scope>
    <source>
        <strain evidence="2">20-2</strain>
    </source>
</reference>
<protein>
    <submittedName>
        <fullName evidence="1">Uncharacterized protein</fullName>
    </submittedName>
</protein>
<gene>
    <name evidence="1" type="ORF">LRLP16767_LR202_02011</name>
</gene>
<dbReference type="RefSeq" id="WP_102816896.1">
    <property type="nucleotide sequence ID" value="NZ_LN887675.1"/>
</dbReference>
<proteinExistence type="predicted"/>
<dbReference type="Proteomes" id="UP000235484">
    <property type="component" value="Unassembled WGS sequence"/>
</dbReference>
<evidence type="ECO:0000313" key="2">
    <source>
        <dbReference type="Proteomes" id="UP000235484"/>
    </source>
</evidence>